<evidence type="ECO:0000313" key="3">
    <source>
        <dbReference type="EMBL" id="MBS7527393.1"/>
    </source>
</evidence>
<dbReference type="InterPro" id="IPR058998">
    <property type="entry name" value="YycE-like_N"/>
</dbReference>
<dbReference type="InterPro" id="IPR029068">
    <property type="entry name" value="Glyas_Bleomycin-R_OHBP_Dase"/>
</dbReference>
<comment type="caution">
    <text evidence="3">The sequence shown here is derived from an EMBL/GenBank/DDBJ whole genome shotgun (WGS) entry which is preliminary data.</text>
</comment>
<dbReference type="InterPro" id="IPR058997">
    <property type="entry name" value="YycE-like_C"/>
</dbReference>
<name>A0ABS5PQF2_9FIRM</name>
<evidence type="ECO:0000259" key="2">
    <source>
        <dbReference type="Pfam" id="PF22659"/>
    </source>
</evidence>
<dbReference type="SUPFAM" id="SSF54593">
    <property type="entry name" value="Glyoxalase/Bleomycin resistance protein/Dihydroxybiphenyl dioxygenase"/>
    <property type="match status" value="1"/>
</dbReference>
<reference evidence="3 4" key="1">
    <citation type="submission" date="2021-05" db="EMBL/GenBank/DDBJ databases">
        <title>Fusibacter ferrireducens sp. nov., an anaerobic, sulfur- and Fe-reducing bacterium isolated from the mangrove sediment.</title>
        <authorList>
            <person name="Qiu D."/>
        </authorList>
    </citation>
    <scope>NUCLEOTIDE SEQUENCE [LARGE SCALE GENOMIC DNA]</scope>
    <source>
        <strain evidence="3 4">DSM 12116</strain>
    </source>
</reference>
<dbReference type="CDD" id="cd06587">
    <property type="entry name" value="VOC"/>
    <property type="match status" value="1"/>
</dbReference>
<dbReference type="Proteomes" id="UP000746471">
    <property type="component" value="Unassembled WGS sequence"/>
</dbReference>
<dbReference type="EMBL" id="JAHBCL010000020">
    <property type="protein sequence ID" value="MBS7527393.1"/>
    <property type="molecule type" value="Genomic_DNA"/>
</dbReference>
<organism evidence="3 4">
    <name type="scientific">Fusibacter paucivorans</name>
    <dbReference type="NCBI Taxonomy" id="76009"/>
    <lineage>
        <taxon>Bacteria</taxon>
        <taxon>Bacillati</taxon>
        <taxon>Bacillota</taxon>
        <taxon>Clostridia</taxon>
        <taxon>Eubacteriales</taxon>
        <taxon>Eubacteriales Family XII. Incertae Sedis</taxon>
        <taxon>Fusibacter</taxon>
    </lineage>
</organism>
<gene>
    <name evidence="3" type="ORF">KHM83_11980</name>
</gene>
<accession>A0ABS5PQF2</accession>
<dbReference type="RefSeq" id="WP_213237255.1">
    <property type="nucleotide sequence ID" value="NZ_JAHBCL010000020.1"/>
</dbReference>
<dbReference type="Pfam" id="PF22659">
    <property type="entry name" value="YycE-like_C"/>
    <property type="match status" value="1"/>
</dbReference>
<proteinExistence type="predicted"/>
<dbReference type="Pfam" id="PF22658">
    <property type="entry name" value="YycE-like_N"/>
    <property type="match status" value="1"/>
</dbReference>
<keyword evidence="4" id="KW-1185">Reference proteome</keyword>
<evidence type="ECO:0000313" key="4">
    <source>
        <dbReference type="Proteomes" id="UP000746471"/>
    </source>
</evidence>
<feature type="domain" description="YycE-like C-terminal" evidence="2">
    <location>
        <begin position="67"/>
        <end position="119"/>
    </location>
</feature>
<sequence>MRMRIAHHTMNLDGMVTFYVDLLGLRLKSVFKSETGYEGVIFCDDSDTWEIEFTTSEDLPKCCSDEDDLIILYFDSMAVYNSTIERVSQLRHLEFAPRNPYWEERGRLFKDPDGNRVVIVKPVLNEEDGQ</sequence>
<evidence type="ECO:0000259" key="1">
    <source>
        <dbReference type="Pfam" id="PF22658"/>
    </source>
</evidence>
<dbReference type="Gene3D" id="3.10.180.10">
    <property type="entry name" value="2,3-Dihydroxybiphenyl 1,2-Dioxygenase, domain 1"/>
    <property type="match status" value="1"/>
</dbReference>
<protein>
    <submittedName>
        <fullName evidence="3">VOC family protein</fullName>
    </submittedName>
</protein>
<feature type="domain" description="YycE-like N-terminal" evidence="1">
    <location>
        <begin position="3"/>
        <end position="54"/>
    </location>
</feature>